<dbReference type="EMBL" id="OX597831">
    <property type="protein sequence ID" value="CAI9736010.1"/>
    <property type="molecule type" value="Genomic_DNA"/>
</dbReference>
<dbReference type="AlphaFoldDB" id="A0AA36FF09"/>
<name>A0AA36FF09_OCTVU</name>
<protein>
    <submittedName>
        <fullName evidence="3">Monocarboxylate transporter 5-like</fullName>
    </submittedName>
</protein>
<keyword evidence="2" id="KW-0472">Membrane</keyword>
<feature type="transmembrane region" description="Helical" evidence="2">
    <location>
        <begin position="139"/>
        <end position="160"/>
    </location>
</feature>
<gene>
    <name evidence="3" type="ORF">OCTVUL_1B023388</name>
</gene>
<sequence length="587" mass="64836">MNSNDKDTMEKETTQTMRIDRRPIDRGWAWVVLTGFAAMNLLAKFISFRTFVICGCTLCSLTFIFDSISKDVFVIPFIHLLNGAGLAFIYGSCIVMQSTYFNRYLGTANAISACGVSVGQFTLPYLLNYLIVTYGVRGALLLNAGIFLQCLVFGALLRPISYYDTTTRSKVTSSTDVELNERNTTAKEEKQTESIKLESDDDGEISPFLTDSKERDSLKSVGSKESTMDSPLSSLLTKERTDLKDGGKNAYSTENSSGTMKNRSVETDTKPLLVRTLVGLRRNFRKLLEAPDFTLFREKKFISVYIGTILGTAASSMPQAFFPAHAVDLDMSSEDGVIFLTVGGVADFVGRLLMVLLADRKFLNRAQLLGVTLITHGVAACFVSFYTKFFLFAMYCACYGISSGIHFSISNTVMVDFIGSQRMSDAIGLMILGSGIIGTIGFPFTGYLRDVTGSYKFGFILNGVCLLISDMKLVLLFLVLLPIVFAASLYDEELDMRLSLTDLINHLKGMDLSGGCEKALLLPIVFAASFYDEDDDKRFSLSDLIEHIKKLDLSNGCVQACEDNVKKFWTFMCELACKSILGNSSEN</sequence>
<dbReference type="PANTHER" id="PTHR11360:SF306">
    <property type="entry name" value="RE01051P"/>
    <property type="match status" value="1"/>
</dbReference>
<dbReference type="InterPro" id="IPR011701">
    <property type="entry name" value="MFS"/>
</dbReference>
<feature type="transmembrane region" description="Helical" evidence="2">
    <location>
        <begin position="74"/>
        <end position="96"/>
    </location>
</feature>
<feature type="region of interest" description="Disordered" evidence="1">
    <location>
        <begin position="173"/>
        <end position="265"/>
    </location>
</feature>
<reference evidence="3" key="1">
    <citation type="submission" date="2023-08" db="EMBL/GenBank/DDBJ databases">
        <authorList>
            <person name="Alioto T."/>
            <person name="Alioto T."/>
            <person name="Gomez Garrido J."/>
        </authorList>
    </citation>
    <scope>NUCLEOTIDE SEQUENCE</scope>
</reference>
<evidence type="ECO:0000256" key="1">
    <source>
        <dbReference type="SAM" id="MobiDB-lite"/>
    </source>
</evidence>
<feature type="compositionally biased region" description="Basic and acidic residues" evidence="1">
    <location>
        <begin position="179"/>
        <end position="198"/>
    </location>
</feature>
<dbReference type="SUPFAM" id="SSF103473">
    <property type="entry name" value="MFS general substrate transporter"/>
    <property type="match status" value="1"/>
</dbReference>
<feature type="compositionally biased region" description="Polar residues" evidence="1">
    <location>
        <begin position="250"/>
        <end position="262"/>
    </location>
</feature>
<feature type="transmembrane region" description="Helical" evidence="2">
    <location>
        <begin position="302"/>
        <end position="324"/>
    </location>
</feature>
<proteinExistence type="predicted"/>
<dbReference type="InterPro" id="IPR050327">
    <property type="entry name" value="Proton-linked_MCT"/>
</dbReference>
<organism evidence="3 4">
    <name type="scientific">Octopus vulgaris</name>
    <name type="common">Common octopus</name>
    <dbReference type="NCBI Taxonomy" id="6645"/>
    <lineage>
        <taxon>Eukaryota</taxon>
        <taxon>Metazoa</taxon>
        <taxon>Spiralia</taxon>
        <taxon>Lophotrochozoa</taxon>
        <taxon>Mollusca</taxon>
        <taxon>Cephalopoda</taxon>
        <taxon>Coleoidea</taxon>
        <taxon>Octopodiformes</taxon>
        <taxon>Octopoda</taxon>
        <taxon>Incirrata</taxon>
        <taxon>Octopodidae</taxon>
        <taxon>Octopus</taxon>
    </lineage>
</organism>
<feature type="transmembrane region" description="Helical" evidence="2">
    <location>
        <begin position="426"/>
        <end position="447"/>
    </location>
</feature>
<dbReference type="Pfam" id="PF07690">
    <property type="entry name" value="MFS_1"/>
    <property type="match status" value="1"/>
</dbReference>
<feature type="compositionally biased region" description="Basic and acidic residues" evidence="1">
    <location>
        <begin position="237"/>
        <end position="247"/>
    </location>
</feature>
<dbReference type="InterPro" id="IPR036259">
    <property type="entry name" value="MFS_trans_sf"/>
</dbReference>
<feature type="transmembrane region" description="Helical" evidence="2">
    <location>
        <begin position="368"/>
        <end position="386"/>
    </location>
</feature>
<keyword evidence="4" id="KW-1185">Reference proteome</keyword>
<dbReference type="Proteomes" id="UP001162480">
    <property type="component" value="Chromosome 18"/>
</dbReference>
<dbReference type="PANTHER" id="PTHR11360">
    <property type="entry name" value="MONOCARBOXYLATE TRANSPORTER"/>
    <property type="match status" value="1"/>
</dbReference>
<evidence type="ECO:0000313" key="4">
    <source>
        <dbReference type="Proteomes" id="UP001162480"/>
    </source>
</evidence>
<accession>A0AA36FF09</accession>
<feature type="transmembrane region" description="Helical" evidence="2">
    <location>
        <begin position="108"/>
        <end position="127"/>
    </location>
</feature>
<feature type="transmembrane region" description="Helical" evidence="2">
    <location>
        <begin position="392"/>
        <end position="414"/>
    </location>
</feature>
<keyword evidence="2" id="KW-1133">Transmembrane helix</keyword>
<feature type="transmembrane region" description="Helical" evidence="2">
    <location>
        <begin position="336"/>
        <end position="356"/>
    </location>
</feature>
<keyword evidence="2" id="KW-0812">Transmembrane</keyword>
<feature type="compositionally biased region" description="Polar residues" evidence="1">
    <location>
        <begin position="223"/>
        <end position="236"/>
    </location>
</feature>
<dbReference type="GO" id="GO:0008028">
    <property type="term" value="F:monocarboxylic acid transmembrane transporter activity"/>
    <property type="evidence" value="ECO:0007669"/>
    <property type="project" value="TreeGrafter"/>
</dbReference>
<dbReference type="Gene3D" id="1.20.1250.20">
    <property type="entry name" value="MFS general substrate transporter like domains"/>
    <property type="match status" value="2"/>
</dbReference>
<feature type="transmembrane region" description="Helical" evidence="2">
    <location>
        <begin position="50"/>
        <end position="68"/>
    </location>
</feature>
<feature type="transmembrane region" description="Helical" evidence="2">
    <location>
        <begin position="459"/>
        <end position="490"/>
    </location>
</feature>
<evidence type="ECO:0000313" key="3">
    <source>
        <dbReference type="EMBL" id="CAI9736010.1"/>
    </source>
</evidence>
<evidence type="ECO:0000256" key="2">
    <source>
        <dbReference type="SAM" id="Phobius"/>
    </source>
</evidence>